<protein>
    <recommendedName>
        <fullName evidence="2">Type II secretion system protein H</fullName>
    </recommendedName>
    <alternativeName>
        <fullName evidence="10">General secretion pathway protein H</fullName>
    </alternativeName>
</protein>
<evidence type="ECO:0000256" key="8">
    <source>
        <dbReference type="ARBA" id="ARBA00023136"/>
    </source>
</evidence>
<evidence type="ECO:0000256" key="7">
    <source>
        <dbReference type="ARBA" id="ARBA00022989"/>
    </source>
</evidence>
<keyword evidence="6 11" id="KW-0812">Transmembrane</keyword>
<evidence type="ECO:0000256" key="6">
    <source>
        <dbReference type="ARBA" id="ARBA00022692"/>
    </source>
</evidence>
<evidence type="ECO:0000259" key="12">
    <source>
        <dbReference type="Pfam" id="PF12019"/>
    </source>
</evidence>
<keyword evidence="5" id="KW-0997">Cell inner membrane</keyword>
<gene>
    <name evidence="13" type="ORF">GCM10022279_30750</name>
</gene>
<evidence type="ECO:0000256" key="5">
    <source>
        <dbReference type="ARBA" id="ARBA00022519"/>
    </source>
</evidence>
<evidence type="ECO:0000256" key="11">
    <source>
        <dbReference type="SAM" id="Phobius"/>
    </source>
</evidence>
<dbReference type="RefSeq" id="WP_103046010.1">
    <property type="nucleotide sequence ID" value="NZ_BAABBP010000039.1"/>
</dbReference>
<evidence type="ECO:0000256" key="10">
    <source>
        <dbReference type="ARBA" id="ARBA00030775"/>
    </source>
</evidence>
<keyword evidence="3" id="KW-1003">Cell membrane</keyword>
<evidence type="ECO:0000256" key="3">
    <source>
        <dbReference type="ARBA" id="ARBA00022475"/>
    </source>
</evidence>
<feature type="transmembrane region" description="Helical" evidence="11">
    <location>
        <begin position="26"/>
        <end position="47"/>
    </location>
</feature>
<comment type="similarity">
    <text evidence="9">Belongs to the GSP H family.</text>
</comment>
<dbReference type="SUPFAM" id="SSF54523">
    <property type="entry name" value="Pili subunits"/>
    <property type="match status" value="1"/>
</dbReference>
<dbReference type="Gene3D" id="3.55.40.10">
    <property type="entry name" value="minor pseudopilin epsh domain"/>
    <property type="match status" value="1"/>
</dbReference>
<dbReference type="InterPro" id="IPR012902">
    <property type="entry name" value="N_methyl_site"/>
</dbReference>
<evidence type="ECO:0000256" key="2">
    <source>
        <dbReference type="ARBA" id="ARBA00021549"/>
    </source>
</evidence>
<keyword evidence="4" id="KW-0488">Methylation</keyword>
<evidence type="ECO:0000313" key="14">
    <source>
        <dbReference type="Proteomes" id="UP001501627"/>
    </source>
</evidence>
<dbReference type="InterPro" id="IPR022346">
    <property type="entry name" value="T2SS_GspH"/>
</dbReference>
<dbReference type="Proteomes" id="UP001501627">
    <property type="component" value="Unassembled WGS sequence"/>
</dbReference>
<evidence type="ECO:0000256" key="9">
    <source>
        <dbReference type="ARBA" id="ARBA00025772"/>
    </source>
</evidence>
<dbReference type="EMBL" id="BAABBP010000039">
    <property type="protein sequence ID" value="GAA4004558.1"/>
    <property type="molecule type" value="Genomic_DNA"/>
</dbReference>
<evidence type="ECO:0000313" key="13">
    <source>
        <dbReference type="EMBL" id="GAA4004558.1"/>
    </source>
</evidence>
<keyword evidence="14" id="KW-1185">Reference proteome</keyword>
<keyword evidence="8 11" id="KW-0472">Membrane</keyword>
<feature type="domain" description="General secretion pathway GspH" evidence="12">
    <location>
        <begin position="59"/>
        <end position="166"/>
    </location>
</feature>
<dbReference type="NCBIfam" id="TIGR02532">
    <property type="entry name" value="IV_pilin_GFxxxE"/>
    <property type="match status" value="1"/>
</dbReference>
<evidence type="ECO:0000256" key="1">
    <source>
        <dbReference type="ARBA" id="ARBA00004377"/>
    </source>
</evidence>
<dbReference type="InterPro" id="IPR045584">
    <property type="entry name" value="Pilin-like"/>
</dbReference>
<reference evidence="14" key="1">
    <citation type="journal article" date="2019" name="Int. J. Syst. Evol. Microbiol.">
        <title>The Global Catalogue of Microorganisms (GCM) 10K type strain sequencing project: providing services to taxonomists for standard genome sequencing and annotation.</title>
        <authorList>
            <consortium name="The Broad Institute Genomics Platform"/>
            <consortium name="The Broad Institute Genome Sequencing Center for Infectious Disease"/>
            <person name="Wu L."/>
            <person name="Ma J."/>
        </authorList>
    </citation>
    <scope>NUCLEOTIDE SEQUENCE [LARGE SCALE GENOMIC DNA]</scope>
    <source>
        <strain evidence="14">JCM 17561</strain>
    </source>
</reference>
<keyword evidence="7 11" id="KW-1133">Transmembrane helix</keyword>
<organism evidence="13 14">
    <name type="scientific">Comamonas faecalis</name>
    <dbReference type="NCBI Taxonomy" id="1387849"/>
    <lineage>
        <taxon>Bacteria</taxon>
        <taxon>Pseudomonadati</taxon>
        <taxon>Pseudomonadota</taxon>
        <taxon>Betaproteobacteria</taxon>
        <taxon>Burkholderiales</taxon>
        <taxon>Comamonadaceae</taxon>
        <taxon>Comamonas</taxon>
    </lineage>
</organism>
<dbReference type="Pfam" id="PF12019">
    <property type="entry name" value="GspH"/>
    <property type="match status" value="1"/>
</dbReference>
<comment type="caution">
    <text evidence="13">The sequence shown here is derived from an EMBL/GenBank/DDBJ whole genome shotgun (WGS) entry which is preliminary data.</text>
</comment>
<comment type="subcellular location">
    <subcellularLocation>
        <location evidence="1">Cell inner membrane</location>
        <topology evidence="1">Single-pass membrane protein</topology>
    </subcellularLocation>
</comment>
<sequence>MSHPSVHARCTPPCLAPRRRLRGFTAIELMVTISILAILAAIAAPSFTPLMERWRVRQAAEALQSSIYYARSEAIKRGGGVSLAPNDDWGQGWKIIYTQAGDETDLQVDSTPAKISIELGGTTEEKLYVDRWGMVSDTSGGAAKALNFLVKPTGKDDTSASALRLCLGLGGRIAQAKSGGSCPT</sequence>
<dbReference type="Pfam" id="PF07963">
    <property type="entry name" value="N_methyl"/>
    <property type="match status" value="1"/>
</dbReference>
<name>A0ABP7RZV7_9BURK</name>
<proteinExistence type="inferred from homology"/>
<evidence type="ECO:0000256" key="4">
    <source>
        <dbReference type="ARBA" id="ARBA00022481"/>
    </source>
</evidence>
<accession>A0ABP7RZV7</accession>